<evidence type="ECO:0000313" key="5">
    <source>
        <dbReference type="EMBL" id="TAA44600.1"/>
    </source>
</evidence>
<dbReference type="Gene3D" id="3.90.550.10">
    <property type="entry name" value="Spore Coat Polysaccharide Biosynthesis Protein SpsA, Chain A"/>
    <property type="match status" value="1"/>
</dbReference>
<evidence type="ECO:0000313" key="6">
    <source>
        <dbReference type="Proteomes" id="UP000294164"/>
    </source>
</evidence>
<dbReference type="InterPro" id="IPR029044">
    <property type="entry name" value="Nucleotide-diphossugar_trans"/>
</dbReference>
<accession>A0A4Q8M5Z7</accession>
<dbReference type="EMBL" id="SHMG01000003">
    <property type="protein sequence ID" value="TAA44600.1"/>
    <property type="molecule type" value="Genomic_DNA"/>
</dbReference>
<evidence type="ECO:0000256" key="2">
    <source>
        <dbReference type="ARBA" id="ARBA00022676"/>
    </source>
</evidence>
<dbReference type="SUPFAM" id="SSF53448">
    <property type="entry name" value="Nucleotide-diphospho-sugar transferases"/>
    <property type="match status" value="1"/>
</dbReference>
<organism evidence="5 6">
    <name type="scientific">Pseudoxanthomonas winnipegensis</name>
    <dbReference type="NCBI Taxonomy" id="2480810"/>
    <lineage>
        <taxon>Bacteria</taxon>
        <taxon>Pseudomonadati</taxon>
        <taxon>Pseudomonadota</taxon>
        <taxon>Gammaproteobacteria</taxon>
        <taxon>Lysobacterales</taxon>
        <taxon>Lysobacteraceae</taxon>
        <taxon>Pseudoxanthomonas</taxon>
    </lineage>
</organism>
<evidence type="ECO:0000256" key="1">
    <source>
        <dbReference type="ARBA" id="ARBA00006739"/>
    </source>
</evidence>
<dbReference type="Proteomes" id="UP000294164">
    <property type="component" value="Unassembled WGS sequence"/>
</dbReference>
<evidence type="ECO:0000259" key="4">
    <source>
        <dbReference type="Pfam" id="PF00535"/>
    </source>
</evidence>
<dbReference type="GO" id="GO:0016757">
    <property type="term" value="F:glycosyltransferase activity"/>
    <property type="evidence" value="ECO:0007669"/>
    <property type="project" value="UniProtKB-KW"/>
</dbReference>
<evidence type="ECO:0000256" key="3">
    <source>
        <dbReference type="ARBA" id="ARBA00022679"/>
    </source>
</evidence>
<proteinExistence type="inferred from homology"/>
<gene>
    <name evidence="5" type="ORF">EA655_06620</name>
</gene>
<comment type="caution">
    <text evidence="5">The sequence shown here is derived from an EMBL/GenBank/DDBJ whole genome shotgun (WGS) entry which is preliminary data.</text>
</comment>
<dbReference type="AlphaFoldDB" id="A0A4Q8M5Z7"/>
<dbReference type="Pfam" id="PF00535">
    <property type="entry name" value="Glycos_transf_2"/>
    <property type="match status" value="1"/>
</dbReference>
<dbReference type="OrthoDB" id="9086829at2"/>
<keyword evidence="3 5" id="KW-0808">Transferase</keyword>
<dbReference type="PANTHER" id="PTHR43179">
    <property type="entry name" value="RHAMNOSYLTRANSFERASE WBBL"/>
    <property type="match status" value="1"/>
</dbReference>
<keyword evidence="2" id="KW-0328">Glycosyltransferase</keyword>
<feature type="domain" description="Glycosyltransferase 2-like" evidence="4">
    <location>
        <begin position="33"/>
        <end position="145"/>
    </location>
</feature>
<sequence length="289" mass="33091">MRRTDQGTSRAQEPTMQSLDVFVVLYRRKIAESETVQSLLRATTACTQLRLRVQIWDNSPEADANAIILAQDWRYSWSGHNAPLSVAYNAMLLRASSPYVLVFDQDSRFEPGFLDALCAAMRAVPADMYVPRIAHQGHVVSPGRLRWIKGAPLPGAAPGTLLPRCFTAMMSGLCISQRFLWTLGPAPFDERLRFYGIDTRLCRELNLRGGRAYLHRGTLDHDSALRDRRDPAQYVQRKIWLMRSWRHVFDRNRLERLGVHLYIAWTVLRLVSGPGRRRGARSILAEVYR</sequence>
<dbReference type="PANTHER" id="PTHR43179:SF12">
    <property type="entry name" value="GALACTOFURANOSYLTRANSFERASE GLFT2"/>
    <property type="match status" value="1"/>
</dbReference>
<reference evidence="5 6" key="1">
    <citation type="submission" date="2019-02" db="EMBL/GenBank/DDBJ databases">
        <title>WGS of Pseudoxanthomonas species novum from clinical isolates.</title>
        <authorList>
            <person name="Bernier A.-M."/>
            <person name="Bernard K."/>
            <person name="Vachon A."/>
        </authorList>
    </citation>
    <scope>NUCLEOTIDE SEQUENCE [LARGE SCALE GENOMIC DNA]</scope>
    <source>
        <strain evidence="5 6">NML130969</strain>
    </source>
</reference>
<protein>
    <submittedName>
        <fullName evidence="5">Glycosyltransferase</fullName>
    </submittedName>
</protein>
<dbReference type="InterPro" id="IPR001173">
    <property type="entry name" value="Glyco_trans_2-like"/>
</dbReference>
<comment type="similarity">
    <text evidence="1">Belongs to the glycosyltransferase 2 family.</text>
</comment>
<name>A0A4Q8M5Z7_9GAMM</name>